<evidence type="ECO:0000313" key="2">
    <source>
        <dbReference type="Proteomes" id="UP000683000"/>
    </source>
</evidence>
<reference evidence="1" key="1">
    <citation type="submission" date="2021-03" db="EMBL/GenBank/DDBJ databases">
        <title>Evolutionary innovations through gain and loss of genes in the ectomycorrhizal Boletales.</title>
        <authorList>
            <person name="Wu G."/>
            <person name="Miyauchi S."/>
            <person name="Morin E."/>
            <person name="Yang Z.-L."/>
            <person name="Xu J."/>
            <person name="Martin F.M."/>
        </authorList>
    </citation>
    <scope>NUCLEOTIDE SEQUENCE</scope>
    <source>
        <strain evidence="1">BR01</strain>
    </source>
</reference>
<accession>A0A8I2YY16</accession>
<proteinExistence type="predicted"/>
<comment type="caution">
    <text evidence="1">The sequence shown here is derived from an EMBL/GenBank/DDBJ whole genome shotgun (WGS) entry which is preliminary data.</text>
</comment>
<gene>
    <name evidence="1" type="ORF">JVT61DRAFT_10358</name>
</gene>
<dbReference type="EMBL" id="JAGFBS010000004">
    <property type="protein sequence ID" value="KAG6379812.1"/>
    <property type="molecule type" value="Genomic_DNA"/>
</dbReference>
<dbReference type="Proteomes" id="UP000683000">
    <property type="component" value="Unassembled WGS sequence"/>
</dbReference>
<sequence length="49" mass="5744">MSNIFPIFKYANDLKTREAAQQVFDDRLANNVGYLDTALRLRRQITEIL</sequence>
<evidence type="ECO:0000313" key="1">
    <source>
        <dbReference type="EMBL" id="KAG6379812.1"/>
    </source>
</evidence>
<dbReference type="OrthoDB" id="534666at2759"/>
<protein>
    <submittedName>
        <fullName evidence="1">Uncharacterized protein</fullName>
    </submittedName>
</protein>
<dbReference type="AlphaFoldDB" id="A0A8I2YY16"/>
<organism evidence="1 2">
    <name type="scientific">Boletus reticuloceps</name>
    <dbReference type="NCBI Taxonomy" id="495285"/>
    <lineage>
        <taxon>Eukaryota</taxon>
        <taxon>Fungi</taxon>
        <taxon>Dikarya</taxon>
        <taxon>Basidiomycota</taxon>
        <taxon>Agaricomycotina</taxon>
        <taxon>Agaricomycetes</taxon>
        <taxon>Agaricomycetidae</taxon>
        <taxon>Boletales</taxon>
        <taxon>Boletineae</taxon>
        <taxon>Boletaceae</taxon>
        <taxon>Boletoideae</taxon>
        <taxon>Boletus</taxon>
    </lineage>
</organism>
<name>A0A8I2YY16_9AGAM</name>
<keyword evidence="2" id="KW-1185">Reference proteome</keyword>